<gene>
    <name evidence="7" type="ORF">G6M46_27080</name>
</gene>
<dbReference type="Gene3D" id="3.50.50.60">
    <property type="entry name" value="FAD/NAD(P)-binding domain"/>
    <property type="match status" value="1"/>
</dbReference>
<evidence type="ECO:0000256" key="3">
    <source>
        <dbReference type="ARBA" id="ARBA00022827"/>
    </source>
</evidence>
<comment type="caution">
    <text evidence="7">The sequence shown here is derived from an EMBL/GenBank/DDBJ whole genome shotgun (WGS) entry which is preliminary data.</text>
</comment>
<evidence type="ECO:0000259" key="6">
    <source>
        <dbReference type="Pfam" id="PF01266"/>
    </source>
</evidence>
<accession>A0AA44F951</accession>
<dbReference type="GO" id="GO:0047545">
    <property type="term" value="F:(S)-2-hydroxyglutarate dehydrogenase activity"/>
    <property type="evidence" value="ECO:0007669"/>
    <property type="project" value="TreeGrafter"/>
</dbReference>
<evidence type="ECO:0000256" key="1">
    <source>
        <dbReference type="ARBA" id="ARBA00001974"/>
    </source>
</evidence>
<dbReference type="Pfam" id="PF01266">
    <property type="entry name" value="DAO"/>
    <property type="match status" value="1"/>
</dbReference>
<dbReference type="RefSeq" id="WP_065659968.1">
    <property type="nucleotide sequence ID" value="NZ_CP123838.1"/>
</dbReference>
<reference evidence="7" key="1">
    <citation type="journal article" date="2020" name="Science">
        <title>Unexpected conservation and global transmission of agrobacterial virulence plasmids.</title>
        <authorList>
            <person name="Weisberg A.J."/>
            <person name="Davis E.W. 2nd"/>
            <person name="Tabima J."/>
            <person name="Belcher M.S."/>
            <person name="Miller M."/>
            <person name="Kuo C.H."/>
            <person name="Loper J.E."/>
            <person name="Grunwald N.J."/>
            <person name="Putnam M.L."/>
            <person name="Chang J.H."/>
        </authorList>
    </citation>
    <scope>NUCLEOTIDE SEQUENCE</scope>
    <source>
        <strain evidence="7">17-1853-1a</strain>
    </source>
</reference>
<dbReference type="SUPFAM" id="SSF51905">
    <property type="entry name" value="FAD/NAD(P)-binding domain"/>
    <property type="match status" value="1"/>
</dbReference>
<evidence type="ECO:0000256" key="2">
    <source>
        <dbReference type="ARBA" id="ARBA00022630"/>
    </source>
</evidence>
<comment type="cofactor">
    <cofactor evidence="1">
        <name>FAD</name>
        <dbReference type="ChEBI" id="CHEBI:57692"/>
    </cofactor>
</comment>
<feature type="domain" description="FAD dependent oxidoreductase" evidence="6">
    <location>
        <begin position="5"/>
        <end position="364"/>
    </location>
</feature>
<protein>
    <submittedName>
        <fullName evidence="7">NAD(P)/FAD-dependent oxidoreductase</fullName>
    </submittedName>
</protein>
<dbReference type="EMBL" id="JAAMAY010000040">
    <property type="protein sequence ID" value="NTC31804.1"/>
    <property type="molecule type" value="Genomic_DNA"/>
</dbReference>
<proteinExistence type="inferred from homology"/>
<evidence type="ECO:0000256" key="5">
    <source>
        <dbReference type="ARBA" id="ARBA00037941"/>
    </source>
</evidence>
<dbReference type="Proteomes" id="UP000702952">
    <property type="component" value="Unassembled WGS sequence"/>
</dbReference>
<keyword evidence="4" id="KW-0560">Oxidoreductase</keyword>
<dbReference type="Gene3D" id="3.30.9.10">
    <property type="entry name" value="D-Amino Acid Oxidase, subunit A, domain 2"/>
    <property type="match status" value="1"/>
</dbReference>
<dbReference type="InterPro" id="IPR006076">
    <property type="entry name" value="FAD-dep_OxRdtase"/>
</dbReference>
<dbReference type="PANTHER" id="PTHR43104:SF4">
    <property type="entry name" value="L-2-HYDROXYGLUTARATE DEHYDROGENASE, MITOCHONDRIAL"/>
    <property type="match status" value="1"/>
</dbReference>
<keyword evidence="2" id="KW-0285">Flavoprotein</keyword>
<evidence type="ECO:0000313" key="7">
    <source>
        <dbReference type="EMBL" id="NTC31804.1"/>
    </source>
</evidence>
<dbReference type="PANTHER" id="PTHR43104">
    <property type="entry name" value="L-2-HYDROXYGLUTARATE DEHYDROGENASE, MITOCHONDRIAL"/>
    <property type="match status" value="1"/>
</dbReference>
<organism evidence="7 8">
    <name type="scientific">Agrobacterium tumefaciens</name>
    <dbReference type="NCBI Taxonomy" id="358"/>
    <lineage>
        <taxon>Bacteria</taxon>
        <taxon>Pseudomonadati</taxon>
        <taxon>Pseudomonadota</taxon>
        <taxon>Alphaproteobacteria</taxon>
        <taxon>Hyphomicrobiales</taxon>
        <taxon>Rhizobiaceae</taxon>
        <taxon>Rhizobium/Agrobacterium group</taxon>
        <taxon>Agrobacterium</taxon>
        <taxon>Agrobacterium tumefaciens complex</taxon>
    </lineage>
</organism>
<evidence type="ECO:0000313" key="8">
    <source>
        <dbReference type="Proteomes" id="UP000702952"/>
    </source>
</evidence>
<sequence length="367" mass="38796">MTDIDAIIIGAGVIGLATARELAMRGLSVIILEGEKEFGSATSSRNSEVIHAGLYYPEGSLKARLCVEGRERLYTFCQSHGVSHRRCGKLIVAANADETALLATLKEKGNANGCDDLELVDATQALSLEPALTCVAALLSPSTGIIDSHGYMLALLGDAQDHGAALALNAPFESAEATGNGFRVHVGGKEPLSLTCRLLVNSAGLLAPLAAKQIEGLPKHTIPEARFAKGSYFSLTGKSPFSRLIYPAPHTHGLGVHLTLDLAGQARFGPDVEWVDTIDYAVDPRRMEGFGDAIRRYWPGLPEHALIPAYSGIRPKISGPDEPAMDFRIDGPETHGLAGLVNLFGIESPGLTASLAMANEVAARLEA</sequence>
<evidence type="ECO:0000256" key="4">
    <source>
        <dbReference type="ARBA" id="ARBA00023002"/>
    </source>
</evidence>
<comment type="similarity">
    <text evidence="5">Belongs to the L2HGDH family.</text>
</comment>
<dbReference type="InterPro" id="IPR036188">
    <property type="entry name" value="FAD/NAD-bd_sf"/>
</dbReference>
<keyword evidence="3" id="KW-0274">FAD</keyword>
<dbReference type="AlphaFoldDB" id="A0AA44F951"/>
<name>A0AA44F951_AGRTU</name>